<protein>
    <recommendedName>
        <fullName evidence="3">Lipoprotein</fullName>
    </recommendedName>
</protein>
<accession>A0ABP8FRR0</accession>
<evidence type="ECO:0008006" key="3">
    <source>
        <dbReference type="Google" id="ProtNLM"/>
    </source>
</evidence>
<keyword evidence="2" id="KW-1185">Reference proteome</keyword>
<sequence>MKTKVSFILLALAFAACTSKQKNYNNDTAGADSGQTDVATKSSPGHICFLHTEGTRQQDTTFVHLIIDGDKITGQMNWIPSEKDSRKGTIEGTQDGNTIKAIWTYSQEGTKDTMAVEFDFPGDRLVQKPFTANKKTGRLQTDAKAAYSINFEKVNCKQ</sequence>
<dbReference type="EMBL" id="BAABFT010000001">
    <property type="protein sequence ID" value="GAA4309406.1"/>
    <property type="molecule type" value="Genomic_DNA"/>
</dbReference>
<dbReference type="RefSeq" id="WP_345209276.1">
    <property type="nucleotide sequence ID" value="NZ_BAABFT010000001.1"/>
</dbReference>
<dbReference type="Proteomes" id="UP001500582">
    <property type="component" value="Unassembled WGS sequence"/>
</dbReference>
<reference evidence="2" key="1">
    <citation type="journal article" date="2019" name="Int. J. Syst. Evol. Microbiol.">
        <title>The Global Catalogue of Microorganisms (GCM) 10K type strain sequencing project: providing services to taxonomists for standard genome sequencing and annotation.</title>
        <authorList>
            <consortium name="The Broad Institute Genomics Platform"/>
            <consortium name="The Broad Institute Genome Sequencing Center for Infectious Disease"/>
            <person name="Wu L."/>
            <person name="Ma J."/>
        </authorList>
    </citation>
    <scope>NUCLEOTIDE SEQUENCE [LARGE SCALE GENOMIC DNA]</scope>
    <source>
        <strain evidence="2">JCM 17705</strain>
    </source>
</reference>
<dbReference type="PROSITE" id="PS51257">
    <property type="entry name" value="PROKAR_LIPOPROTEIN"/>
    <property type="match status" value="1"/>
</dbReference>
<comment type="caution">
    <text evidence="1">The sequence shown here is derived from an EMBL/GenBank/DDBJ whole genome shotgun (WGS) entry which is preliminary data.</text>
</comment>
<proteinExistence type="predicted"/>
<name>A0ABP8FRR0_9SPHI</name>
<gene>
    <name evidence="1" type="ORF">GCM10023149_03690</name>
</gene>
<evidence type="ECO:0000313" key="2">
    <source>
        <dbReference type="Proteomes" id="UP001500582"/>
    </source>
</evidence>
<organism evidence="1 2">
    <name type="scientific">Mucilaginibacter gynuensis</name>
    <dbReference type="NCBI Taxonomy" id="1302236"/>
    <lineage>
        <taxon>Bacteria</taxon>
        <taxon>Pseudomonadati</taxon>
        <taxon>Bacteroidota</taxon>
        <taxon>Sphingobacteriia</taxon>
        <taxon>Sphingobacteriales</taxon>
        <taxon>Sphingobacteriaceae</taxon>
        <taxon>Mucilaginibacter</taxon>
    </lineage>
</organism>
<evidence type="ECO:0000313" key="1">
    <source>
        <dbReference type="EMBL" id="GAA4309406.1"/>
    </source>
</evidence>